<dbReference type="GO" id="GO:0032259">
    <property type="term" value="P:methylation"/>
    <property type="evidence" value="ECO:0007669"/>
    <property type="project" value="InterPro"/>
</dbReference>
<evidence type="ECO:0000313" key="2">
    <source>
        <dbReference type="EMBL" id="KZT28103.1"/>
    </source>
</evidence>
<protein>
    <recommendedName>
        <fullName evidence="1">Ribosomal RNA methyltransferase FtsJ domain-containing protein</fullName>
    </recommendedName>
</protein>
<dbReference type="EMBL" id="KV425559">
    <property type="protein sequence ID" value="KZT28103.1"/>
    <property type="molecule type" value="Genomic_DNA"/>
</dbReference>
<dbReference type="SUPFAM" id="SSF53335">
    <property type="entry name" value="S-adenosyl-L-methionine-dependent methyltransferases"/>
    <property type="match status" value="1"/>
</dbReference>
<dbReference type="Proteomes" id="UP000076761">
    <property type="component" value="Unassembled WGS sequence"/>
</dbReference>
<dbReference type="AlphaFoldDB" id="A0A165UG37"/>
<proteinExistence type="predicted"/>
<dbReference type="Gene3D" id="3.40.50.12760">
    <property type="match status" value="1"/>
</dbReference>
<dbReference type="STRING" id="1314782.A0A165UG37"/>
<accession>A0A165UG37</accession>
<feature type="domain" description="Ribosomal RNA methyltransferase FtsJ" evidence="1">
    <location>
        <begin position="64"/>
        <end position="240"/>
    </location>
</feature>
<sequence>MQEALTEAIIDRGCVELERLAALRSKGWQAEKLDEVFTRQRHTADNADDRLNKTWCKRSNTVMREIDDYARCIPPMGSVRFLDLGCCPGGFTSYVLQHNRWARGVGVSLPVDEGGHKFVLGAHLRNRFHLHLADMTSFFQLGPSFSDHPRLRPAPAQMKPASFDLVLLDGHQLRTQKSDYSAPWDIDRLLISQIILAFQSVRTGGNMVVTLTHPNRVLTAQILYILDVISENLATFKPRTMHMTRGSFYAIATGVGKGAEGAKMPRMIRALQELWVETTFGGEKGNGRYIKSSDLGFAISTEELKATYLERLIELGKDVWDFQAQSLEEWFLHKGIF</sequence>
<gene>
    <name evidence="2" type="ORF">NEOLEDRAFT_1154713</name>
</gene>
<dbReference type="GO" id="GO:0008168">
    <property type="term" value="F:methyltransferase activity"/>
    <property type="evidence" value="ECO:0007669"/>
    <property type="project" value="InterPro"/>
</dbReference>
<organism evidence="2 3">
    <name type="scientific">Neolentinus lepideus HHB14362 ss-1</name>
    <dbReference type="NCBI Taxonomy" id="1314782"/>
    <lineage>
        <taxon>Eukaryota</taxon>
        <taxon>Fungi</taxon>
        <taxon>Dikarya</taxon>
        <taxon>Basidiomycota</taxon>
        <taxon>Agaricomycotina</taxon>
        <taxon>Agaricomycetes</taxon>
        <taxon>Gloeophyllales</taxon>
        <taxon>Gloeophyllaceae</taxon>
        <taxon>Neolentinus</taxon>
    </lineage>
</organism>
<evidence type="ECO:0000259" key="1">
    <source>
        <dbReference type="Pfam" id="PF01728"/>
    </source>
</evidence>
<dbReference type="OrthoDB" id="417125at2759"/>
<keyword evidence="3" id="KW-1185">Reference proteome</keyword>
<dbReference type="InterPro" id="IPR002877">
    <property type="entry name" value="RNA_MeTrfase_FtsJ_dom"/>
</dbReference>
<evidence type="ECO:0000313" key="3">
    <source>
        <dbReference type="Proteomes" id="UP000076761"/>
    </source>
</evidence>
<reference evidence="2 3" key="1">
    <citation type="journal article" date="2016" name="Mol. Biol. Evol.">
        <title>Comparative Genomics of Early-Diverging Mushroom-Forming Fungi Provides Insights into the Origins of Lignocellulose Decay Capabilities.</title>
        <authorList>
            <person name="Nagy L.G."/>
            <person name="Riley R."/>
            <person name="Tritt A."/>
            <person name="Adam C."/>
            <person name="Daum C."/>
            <person name="Floudas D."/>
            <person name="Sun H."/>
            <person name="Yadav J.S."/>
            <person name="Pangilinan J."/>
            <person name="Larsson K.H."/>
            <person name="Matsuura K."/>
            <person name="Barry K."/>
            <person name="Labutti K."/>
            <person name="Kuo R."/>
            <person name="Ohm R.A."/>
            <person name="Bhattacharya S.S."/>
            <person name="Shirouzu T."/>
            <person name="Yoshinaga Y."/>
            <person name="Martin F.M."/>
            <person name="Grigoriev I.V."/>
            <person name="Hibbett D.S."/>
        </authorList>
    </citation>
    <scope>NUCLEOTIDE SEQUENCE [LARGE SCALE GENOMIC DNA]</scope>
    <source>
        <strain evidence="2 3">HHB14362 ss-1</strain>
    </source>
</reference>
<name>A0A165UG37_9AGAM</name>
<dbReference type="Pfam" id="PF01728">
    <property type="entry name" value="FtsJ"/>
    <property type="match status" value="1"/>
</dbReference>
<dbReference type="InterPro" id="IPR029063">
    <property type="entry name" value="SAM-dependent_MTases_sf"/>
</dbReference>
<dbReference type="InParanoid" id="A0A165UG37"/>